<dbReference type="EMBL" id="FQZE01000007">
    <property type="protein sequence ID" value="SHI89211.1"/>
    <property type="molecule type" value="Genomic_DNA"/>
</dbReference>
<organism evidence="1 2">
    <name type="scientific">Tangfeifania diversioriginum</name>
    <dbReference type="NCBI Taxonomy" id="1168035"/>
    <lineage>
        <taxon>Bacteria</taxon>
        <taxon>Pseudomonadati</taxon>
        <taxon>Bacteroidota</taxon>
        <taxon>Bacteroidia</taxon>
        <taxon>Marinilabiliales</taxon>
        <taxon>Prolixibacteraceae</taxon>
        <taxon>Tangfeifania</taxon>
    </lineage>
</organism>
<dbReference type="Pfam" id="PF07722">
    <property type="entry name" value="Peptidase_C26"/>
    <property type="match status" value="1"/>
</dbReference>
<dbReference type="Gene3D" id="3.40.50.880">
    <property type="match status" value="1"/>
</dbReference>
<dbReference type="InterPro" id="IPR044668">
    <property type="entry name" value="PuuD-like"/>
</dbReference>
<proteinExistence type="predicted"/>
<dbReference type="PANTHER" id="PTHR43235:SF1">
    <property type="entry name" value="GLUTAMINE AMIDOTRANSFERASE PB2B2.05-RELATED"/>
    <property type="match status" value="1"/>
</dbReference>
<dbReference type="AlphaFoldDB" id="A0A1M6EUR2"/>
<reference evidence="1 2" key="1">
    <citation type="submission" date="2016-11" db="EMBL/GenBank/DDBJ databases">
        <authorList>
            <person name="Jaros S."/>
            <person name="Januszkiewicz K."/>
            <person name="Wedrychowicz H."/>
        </authorList>
    </citation>
    <scope>NUCLEOTIDE SEQUENCE [LARGE SCALE GENOMIC DNA]</scope>
    <source>
        <strain evidence="1 2">DSM 27063</strain>
    </source>
</reference>
<keyword evidence="2" id="KW-1185">Reference proteome</keyword>
<dbReference type="GO" id="GO:0016740">
    <property type="term" value="F:transferase activity"/>
    <property type="evidence" value="ECO:0007669"/>
    <property type="project" value="UniProtKB-KW"/>
</dbReference>
<dbReference type="GO" id="GO:0005829">
    <property type="term" value="C:cytosol"/>
    <property type="evidence" value="ECO:0007669"/>
    <property type="project" value="TreeGrafter"/>
</dbReference>
<keyword evidence="1" id="KW-0808">Transferase</keyword>
<keyword evidence="1" id="KW-0315">Glutamine amidotransferase</keyword>
<dbReference type="Proteomes" id="UP000184050">
    <property type="component" value="Unassembled WGS sequence"/>
</dbReference>
<dbReference type="InterPro" id="IPR011697">
    <property type="entry name" value="Peptidase_C26"/>
</dbReference>
<dbReference type="GO" id="GO:0016811">
    <property type="term" value="F:hydrolase activity, acting on carbon-nitrogen (but not peptide) bonds, in linear amides"/>
    <property type="evidence" value="ECO:0007669"/>
    <property type="project" value="InterPro"/>
</dbReference>
<dbReference type="OrthoDB" id="9804920at2"/>
<dbReference type="RefSeq" id="WP_073167472.1">
    <property type="nucleotide sequence ID" value="NZ_FQZE01000007.1"/>
</dbReference>
<dbReference type="PANTHER" id="PTHR43235">
    <property type="entry name" value="GLUTAMINE AMIDOTRANSFERASE PB2B2.05-RELATED"/>
    <property type="match status" value="1"/>
</dbReference>
<protein>
    <submittedName>
        <fullName evidence="1">Putative glutamine amidotransferase</fullName>
    </submittedName>
</protein>
<dbReference type="InterPro" id="IPR029062">
    <property type="entry name" value="Class_I_gatase-like"/>
</dbReference>
<accession>A0A1M6EUR2</accession>
<gene>
    <name evidence="1" type="ORF">SAMN05444280_107128</name>
</gene>
<evidence type="ECO:0000313" key="2">
    <source>
        <dbReference type="Proteomes" id="UP000184050"/>
    </source>
</evidence>
<dbReference type="SUPFAM" id="SSF52317">
    <property type="entry name" value="Class I glutamine amidotransferase-like"/>
    <property type="match status" value="1"/>
</dbReference>
<dbReference type="PROSITE" id="PS51273">
    <property type="entry name" value="GATASE_TYPE_1"/>
    <property type="match status" value="1"/>
</dbReference>
<dbReference type="STRING" id="1168035.SAMN05444280_107128"/>
<sequence>MKKFSWFLLFIAIAIHLSGQNFFRENFDTDKKYILLANPTTANLTTVNYLVNNGLLKLNLDEIHFVGVYYENQKYDFAKTREFIEKNGYHHFKLHEFRGNLNENRLFENNIFSEELKFVFQNSSGIIFFGGPDIPPAVYEEQNSLSVVTDTERHYFETTFLFHLLGGFQNENFTPFLEENPEYFITGFCLGMQTMNVATGGTLVQDIPAEIYGAQTDENILQTGKENLHRNYWQNVSNDSKLMGINFHSIRFTEHPFFTRKVNIRKSSTPKVCSSHHQAVKKLGKGMEVTAVSPDGKIVEALAHSTYPHVFAVQFHPEVPALHENREKLKFNPDDEPRTYHKIIGKEGRKFHKKYWKYISKTIKKAGR</sequence>
<evidence type="ECO:0000313" key="1">
    <source>
        <dbReference type="EMBL" id="SHI89211.1"/>
    </source>
</evidence>
<name>A0A1M6EUR2_9BACT</name>